<dbReference type="InterPro" id="IPR007831">
    <property type="entry name" value="T2SS_GspE_N"/>
</dbReference>
<evidence type="ECO:0000256" key="1">
    <source>
        <dbReference type="ARBA" id="ARBA00006611"/>
    </source>
</evidence>
<evidence type="ECO:0000313" key="5">
    <source>
        <dbReference type="EMBL" id="OGZ83616.1"/>
    </source>
</evidence>
<dbReference type="PANTHER" id="PTHR30258">
    <property type="entry name" value="TYPE II SECRETION SYSTEM PROTEIN GSPE-RELATED"/>
    <property type="match status" value="1"/>
</dbReference>
<dbReference type="InterPro" id="IPR027417">
    <property type="entry name" value="P-loop_NTPase"/>
</dbReference>
<evidence type="ECO:0000256" key="3">
    <source>
        <dbReference type="ARBA" id="ARBA00022840"/>
    </source>
</evidence>
<dbReference type="Pfam" id="PF05157">
    <property type="entry name" value="MshEN"/>
    <property type="match status" value="1"/>
</dbReference>
<dbReference type="InterPro" id="IPR003593">
    <property type="entry name" value="AAA+_ATPase"/>
</dbReference>
<accession>A0A1G2J904</accession>
<dbReference type="InterPro" id="IPR001482">
    <property type="entry name" value="T2SS/T4SS_dom"/>
</dbReference>
<feature type="domain" description="AAA+ ATPase" evidence="4">
    <location>
        <begin position="317"/>
        <end position="459"/>
    </location>
</feature>
<sequence length="578" mass="64284">MKLLQELFANGILSESRVEDLEKEIKKTGKTEEVLILEQKIISENALFELKSKIYGIPLKSVKPEEVPADVLELIPEEAGTNYKMAALSKGENFVQIGMVYPEDISAQNALRFLANQEKFNYQIYLITLSALNNLLKQRKSIGAETKKALEELSKEKGEILDALSNDSLNKNSKTEKITEDAPVIKMVQVLLRHAIEGRASDIHIEPGRKNLVVRFRQNGILRPSLFLPLKVHPSIVARIKILAGLKIDENRVPQDGRFSVKINGMDIDFRVATFPTLYGEKVELRVLDPSTGSKSFEDLGLKGRNLEVVKIAIKKPFGMILFTGPTGSGKTTTQYAILRILNQDSVNVVTLEDPIEYSIDGINQSQVKPEIGYNFAQGLRQILRQDPNIIMVGEIRDDETASLAVNAALTGHIVLSTLHTNSSVGVVARLMDMGVKPFLIPSTLRVVISQRLVRTLCPQCKIKIRPSEKVKNYILERAKSIPAQSRSEAKVPDPLYIYTAKGCEDCGFTGYSGRAGLFEVLSISEEISELILKNPMENLIFKTAQKQGMITMEQAGIIKVLEGLTTIEEVARVTEEK</sequence>
<dbReference type="Gene3D" id="3.40.50.300">
    <property type="entry name" value="P-loop containing nucleotide triphosphate hydrolases"/>
    <property type="match status" value="1"/>
</dbReference>
<protein>
    <recommendedName>
        <fullName evidence="4">AAA+ ATPase domain-containing protein</fullName>
    </recommendedName>
</protein>
<keyword evidence="2" id="KW-0547">Nucleotide-binding</keyword>
<dbReference type="AlphaFoldDB" id="A0A1G2J904"/>
<reference evidence="5 6" key="1">
    <citation type="journal article" date="2016" name="Nat. Commun.">
        <title>Thousands of microbial genomes shed light on interconnected biogeochemical processes in an aquifer system.</title>
        <authorList>
            <person name="Anantharaman K."/>
            <person name="Brown C.T."/>
            <person name="Hug L.A."/>
            <person name="Sharon I."/>
            <person name="Castelle C.J."/>
            <person name="Probst A.J."/>
            <person name="Thomas B.C."/>
            <person name="Singh A."/>
            <person name="Wilkins M.J."/>
            <person name="Karaoz U."/>
            <person name="Brodie E.L."/>
            <person name="Williams K.H."/>
            <person name="Hubbard S.S."/>
            <person name="Banfield J.F."/>
        </authorList>
    </citation>
    <scope>NUCLEOTIDE SEQUENCE [LARGE SCALE GENOMIC DNA]</scope>
</reference>
<evidence type="ECO:0000256" key="2">
    <source>
        <dbReference type="ARBA" id="ARBA00022741"/>
    </source>
</evidence>
<dbReference type="SUPFAM" id="SSF160246">
    <property type="entry name" value="EspE N-terminal domain-like"/>
    <property type="match status" value="1"/>
</dbReference>
<dbReference type="Gene3D" id="3.30.450.90">
    <property type="match status" value="1"/>
</dbReference>
<dbReference type="FunFam" id="3.40.50.300:FF:000398">
    <property type="entry name" value="Type IV pilus assembly ATPase PilB"/>
    <property type="match status" value="1"/>
</dbReference>
<dbReference type="GO" id="GO:0005886">
    <property type="term" value="C:plasma membrane"/>
    <property type="evidence" value="ECO:0007669"/>
    <property type="project" value="TreeGrafter"/>
</dbReference>
<dbReference type="SUPFAM" id="SSF52540">
    <property type="entry name" value="P-loop containing nucleoside triphosphate hydrolases"/>
    <property type="match status" value="1"/>
</dbReference>
<dbReference type="STRING" id="1802229.A2401_01970"/>
<dbReference type="Pfam" id="PF00437">
    <property type="entry name" value="T2SSE"/>
    <property type="match status" value="1"/>
</dbReference>
<dbReference type="SMART" id="SM00382">
    <property type="entry name" value="AAA"/>
    <property type="match status" value="1"/>
</dbReference>
<dbReference type="GO" id="GO:0016887">
    <property type="term" value="F:ATP hydrolysis activity"/>
    <property type="evidence" value="ECO:0007669"/>
    <property type="project" value="TreeGrafter"/>
</dbReference>
<dbReference type="InterPro" id="IPR037257">
    <property type="entry name" value="T2SS_E_N_sf"/>
</dbReference>
<dbReference type="PANTHER" id="PTHR30258:SF3">
    <property type="entry name" value="SLL1921 PROTEIN"/>
    <property type="match status" value="1"/>
</dbReference>
<evidence type="ECO:0000259" key="4">
    <source>
        <dbReference type="SMART" id="SM00382"/>
    </source>
</evidence>
<dbReference type="GO" id="GO:0005524">
    <property type="term" value="F:ATP binding"/>
    <property type="evidence" value="ECO:0007669"/>
    <property type="project" value="UniProtKB-KW"/>
</dbReference>
<proteinExistence type="inferred from homology"/>
<comment type="similarity">
    <text evidence="1">Belongs to the GSP E family.</text>
</comment>
<organism evidence="5 6">
    <name type="scientific">Candidatus Staskawiczbacteria bacterium RIFOXYC1_FULL_38_18</name>
    <dbReference type="NCBI Taxonomy" id="1802229"/>
    <lineage>
        <taxon>Bacteria</taxon>
        <taxon>Candidatus Staskawicziibacteriota</taxon>
    </lineage>
</organism>
<keyword evidence="3" id="KW-0067">ATP-binding</keyword>
<comment type="caution">
    <text evidence="5">The sequence shown here is derived from an EMBL/GenBank/DDBJ whole genome shotgun (WGS) entry which is preliminary data.</text>
</comment>
<name>A0A1G2J904_9BACT</name>
<dbReference type="Proteomes" id="UP000177751">
    <property type="component" value="Unassembled WGS sequence"/>
</dbReference>
<gene>
    <name evidence="5" type="ORF">A2401_01970</name>
</gene>
<evidence type="ECO:0000313" key="6">
    <source>
        <dbReference type="Proteomes" id="UP000177751"/>
    </source>
</evidence>
<dbReference type="CDD" id="cd01129">
    <property type="entry name" value="PulE-GspE-like"/>
    <property type="match status" value="1"/>
</dbReference>
<dbReference type="EMBL" id="MHPP01000031">
    <property type="protein sequence ID" value="OGZ83616.1"/>
    <property type="molecule type" value="Genomic_DNA"/>
</dbReference>